<organism evidence="3 4">
    <name type="scientific">Salmo trutta</name>
    <name type="common">Brown trout</name>
    <dbReference type="NCBI Taxonomy" id="8032"/>
    <lineage>
        <taxon>Eukaryota</taxon>
        <taxon>Metazoa</taxon>
        <taxon>Chordata</taxon>
        <taxon>Craniata</taxon>
        <taxon>Vertebrata</taxon>
        <taxon>Euteleostomi</taxon>
        <taxon>Actinopterygii</taxon>
        <taxon>Neopterygii</taxon>
        <taxon>Teleostei</taxon>
        <taxon>Protacanthopterygii</taxon>
        <taxon>Salmoniformes</taxon>
        <taxon>Salmonidae</taxon>
        <taxon>Salmoninae</taxon>
        <taxon>Salmo</taxon>
    </lineage>
</organism>
<feature type="compositionally biased region" description="Basic residues" evidence="1">
    <location>
        <begin position="333"/>
        <end position="342"/>
    </location>
</feature>
<evidence type="ECO:0000256" key="1">
    <source>
        <dbReference type="SAM" id="MobiDB-lite"/>
    </source>
</evidence>
<feature type="compositionally biased region" description="Basic and acidic residues" evidence="1">
    <location>
        <begin position="345"/>
        <end position="380"/>
    </location>
</feature>
<feature type="compositionally biased region" description="Basic residues" evidence="1">
    <location>
        <begin position="296"/>
        <end position="305"/>
    </location>
</feature>
<feature type="compositionally biased region" description="Basic and acidic residues" evidence="1">
    <location>
        <begin position="522"/>
        <end position="535"/>
    </location>
</feature>
<feature type="region of interest" description="Disordered" evidence="1">
    <location>
        <begin position="500"/>
        <end position="535"/>
    </location>
</feature>
<reference evidence="3" key="2">
    <citation type="submission" date="2025-09" db="UniProtKB">
        <authorList>
            <consortium name="Ensembl"/>
        </authorList>
    </citation>
    <scope>IDENTIFICATION</scope>
</reference>
<dbReference type="InterPro" id="IPR032675">
    <property type="entry name" value="LRR_dom_sf"/>
</dbReference>
<dbReference type="Ensembl" id="ENSSTUT00000040162.1">
    <property type="protein sequence ID" value="ENSSTUP00000038427.1"/>
    <property type="gene ID" value="ENSSTUG00000016396.1"/>
</dbReference>
<proteinExistence type="predicted"/>
<evidence type="ECO:0000259" key="2">
    <source>
        <dbReference type="Pfam" id="PF15257"/>
    </source>
</evidence>
<dbReference type="InterPro" id="IPR001611">
    <property type="entry name" value="Leu-rich_rpt"/>
</dbReference>
<dbReference type="AlphaFoldDB" id="A0A673YVD4"/>
<dbReference type="Pfam" id="PF13516">
    <property type="entry name" value="LRR_6"/>
    <property type="match status" value="2"/>
</dbReference>
<dbReference type="InParanoid" id="A0A673YVD4"/>
<accession>A0A673YVD4</accession>
<feature type="domain" description="DUF4590" evidence="2">
    <location>
        <begin position="170"/>
        <end position="262"/>
    </location>
</feature>
<feature type="region of interest" description="Disordered" evidence="1">
    <location>
        <begin position="276"/>
        <end position="436"/>
    </location>
</feature>
<dbReference type="Proteomes" id="UP000472277">
    <property type="component" value="Chromosome 27"/>
</dbReference>
<dbReference type="PANTHER" id="PTHR23034">
    <property type="entry name" value="GLUTAMATE-RICH PROTEIN 3"/>
    <property type="match status" value="1"/>
</dbReference>
<evidence type="ECO:0000313" key="4">
    <source>
        <dbReference type="Proteomes" id="UP000472277"/>
    </source>
</evidence>
<sequence length="836" mass="92424">MELDQKESVRWMRRHSQSLLQNLFYKGVQAGDRDTPIPAQYGNANKTVAASIISGKSKLLLLESPDTVEIYGLNKPVAHPGVGGMGHVYLPAVTAKVSSLASVRGSLSASCPYLYSKHRGSFSSIGSQRTADYNKNKQSNLKALKESKRSNVTVTMTYLGSLGHLGSAGSQQDELKVLQQICGGENICVFKGLVQSGEQFQWVSQRHRGYPFSGTMYVNSLVAARIGSCCEYRYALGFQQGKKSCFRLTWLAGGTPCYRCTSFRNKYSSYQQLNNGTQENISLPPDQNPGNEAKPKKAVRRRTRKNLKDWSTGSWSTDTEDPACTNVKENVKARKPKRRKSQSHQTKDSKDTANEREDSKAPANHRDDSKALVNEREDSKGSGFTGECEDLSLSGPESRTHQKKTRQVKKTPEKDKDNAKTPQKESNNRINIPDSLQDEEALSKQNGKKNKDLGSNGKSRNGERLKDFYEECMEMSTGLDQSPNKQRWFKANLLERRRLEKKLSSCPNPSGSDVELSEESDSALHPDRQPGDQDRALLNTSQTHISTIEQVLQAQLDVMMQVLNTSDEVEQLVLRNTGLTDTLLLSLAAALKRSPSEVTFLNLNLNHLGPQGAHILLDLLGAKPQVKGLLLFGNQLGDPGVLTLLSGLAQLQEITTRHPTSLPWVQDPQVQGQNPLTHSVVPLPPTTRGTLYPFSLLELDIGGNGLSSNGLRMLTSYMRLHSRLQYLGLARTTGADLEAWRELFDSLKGNVILSHIILDESNLGDQGARLFADTLRANQSLRQVDLDSNGIGEVGGSEIIEALLCRTQFPLRYLSLEGNGISTGLMGRIQQEVRFN</sequence>
<feature type="compositionally biased region" description="Basic and acidic residues" evidence="1">
    <location>
        <begin position="410"/>
        <end position="427"/>
    </location>
</feature>
<dbReference type="SMART" id="SM00368">
    <property type="entry name" value="LRR_RI"/>
    <property type="match status" value="5"/>
</dbReference>
<dbReference type="SUPFAM" id="SSF52047">
    <property type="entry name" value="RNI-like"/>
    <property type="match status" value="1"/>
</dbReference>
<dbReference type="InterPro" id="IPR048257">
    <property type="entry name" value="DUF4590"/>
</dbReference>
<gene>
    <name evidence="3" type="primary">LOC115164154</name>
</gene>
<keyword evidence="4" id="KW-1185">Reference proteome</keyword>
<protein>
    <submittedName>
        <fullName evidence="3">Uncharacterized LOC115164154</fullName>
    </submittedName>
</protein>
<dbReference type="PANTHER" id="PTHR23034:SF2">
    <property type="entry name" value="GLUTAMATE-RICH PROTEIN 3"/>
    <property type="match status" value="1"/>
</dbReference>
<evidence type="ECO:0000313" key="3">
    <source>
        <dbReference type="Ensembl" id="ENSSTUP00000038427.1"/>
    </source>
</evidence>
<dbReference type="Pfam" id="PF15257">
    <property type="entry name" value="DUF4590"/>
    <property type="match status" value="1"/>
</dbReference>
<reference evidence="3" key="1">
    <citation type="submission" date="2025-08" db="UniProtKB">
        <authorList>
            <consortium name="Ensembl"/>
        </authorList>
    </citation>
    <scope>IDENTIFICATION</scope>
</reference>
<dbReference type="InterPro" id="IPR027962">
    <property type="entry name" value="ERICH3"/>
</dbReference>
<dbReference type="GeneTree" id="ENSGT00530000064485"/>
<name>A0A673YVD4_SALTR</name>
<dbReference type="OMA" id="NWFKANI"/>
<dbReference type="Gene3D" id="3.80.10.10">
    <property type="entry name" value="Ribonuclease Inhibitor"/>
    <property type="match status" value="2"/>
</dbReference>
<feature type="region of interest" description="Disordered" evidence="1">
    <location>
        <begin position="443"/>
        <end position="462"/>
    </location>
</feature>